<evidence type="ECO:0000256" key="4">
    <source>
        <dbReference type="ARBA" id="ARBA00022691"/>
    </source>
</evidence>
<name>A0A2P7MXX5_9CYAN</name>
<dbReference type="OrthoDB" id="9782855at2"/>
<dbReference type="Pfam" id="PF02353">
    <property type="entry name" value="CMAS"/>
    <property type="match status" value="1"/>
</dbReference>
<sequence>MAETGRLQRFTSELISHGPLYALANHRIHSPKPLVPLENWKYWTDPKPQWLEGIMRAYPPRWKRKAYLDAMLEQDHASGIEAHYDVSNEFYALFLDKKYRFYTAADFWNKQETLEEAQVHKAGFIRGLLRLSGDEKVLDLGCGWGSMLRYLRETGHSGELIGLTLSQEQLTFDQQQRGLSVSLSDFITEPFEGAPYDRIYSIGSLEHVRPAELANLYQKTYDALAPGGLAVHQFFSYRSDPCPISVAVLELFFPGSMLSMHRIHIEAAEAAGFRITHDSIHDYKPTLRAWYDRLVANQDKALALVGLEVYNRYMTFLPFAWLFFKQNEADLHRVVIEKTAC</sequence>
<dbReference type="PANTHER" id="PTHR43667">
    <property type="entry name" value="CYCLOPROPANE-FATTY-ACYL-PHOSPHOLIPID SYNTHASE"/>
    <property type="match status" value="1"/>
</dbReference>
<comment type="caution">
    <text evidence="6">The sequence shown here is derived from an EMBL/GenBank/DDBJ whole genome shotgun (WGS) entry which is preliminary data.</text>
</comment>
<accession>A0A2P7MXX5</accession>
<dbReference type="GO" id="GO:0032259">
    <property type="term" value="P:methylation"/>
    <property type="evidence" value="ECO:0007669"/>
    <property type="project" value="UniProtKB-KW"/>
</dbReference>
<keyword evidence="3 6" id="KW-0808">Transferase</keyword>
<keyword evidence="7" id="KW-1185">Reference proteome</keyword>
<organism evidence="6 7">
    <name type="scientific">Cyanobium usitatum str. Tous</name>
    <dbReference type="NCBI Taxonomy" id="2116684"/>
    <lineage>
        <taxon>Bacteria</taxon>
        <taxon>Bacillati</taxon>
        <taxon>Cyanobacteriota</taxon>
        <taxon>Cyanophyceae</taxon>
        <taxon>Synechococcales</taxon>
        <taxon>Prochlorococcaceae</taxon>
        <taxon>Cyanobium</taxon>
    </lineage>
</organism>
<dbReference type="EMBL" id="PXXO01000005">
    <property type="protein sequence ID" value="PSJ06062.1"/>
    <property type="molecule type" value="Genomic_DNA"/>
</dbReference>
<keyword evidence="5" id="KW-0443">Lipid metabolism</keyword>
<evidence type="ECO:0000256" key="3">
    <source>
        <dbReference type="ARBA" id="ARBA00022679"/>
    </source>
</evidence>
<evidence type="ECO:0000256" key="1">
    <source>
        <dbReference type="ARBA" id="ARBA00010815"/>
    </source>
</evidence>
<comment type="similarity">
    <text evidence="1">Belongs to the CFA/CMAS family.</text>
</comment>
<proteinExistence type="inferred from homology"/>
<protein>
    <submittedName>
        <fullName evidence="6">Class I SAM-dependent methyltransferase</fullName>
    </submittedName>
</protein>
<dbReference type="Proteomes" id="UP000243002">
    <property type="component" value="Unassembled WGS sequence"/>
</dbReference>
<evidence type="ECO:0000313" key="6">
    <source>
        <dbReference type="EMBL" id="PSJ06062.1"/>
    </source>
</evidence>
<dbReference type="AlphaFoldDB" id="A0A2P7MXX5"/>
<dbReference type="GO" id="GO:0006629">
    <property type="term" value="P:lipid metabolic process"/>
    <property type="evidence" value="ECO:0007669"/>
    <property type="project" value="UniProtKB-KW"/>
</dbReference>
<evidence type="ECO:0000256" key="2">
    <source>
        <dbReference type="ARBA" id="ARBA00022603"/>
    </source>
</evidence>
<keyword evidence="2 6" id="KW-0489">Methyltransferase</keyword>
<dbReference type="PANTHER" id="PTHR43667:SF1">
    <property type="entry name" value="CYCLOPROPANE-FATTY-ACYL-PHOSPHOLIPID SYNTHASE"/>
    <property type="match status" value="1"/>
</dbReference>
<reference evidence="6 7" key="1">
    <citation type="journal article" date="2018" name="Environ. Microbiol.">
        <title>Ecological and genomic features of two widespread freshwater picocyanobacteria.</title>
        <authorList>
            <person name="Cabello-Yeves P.J."/>
            <person name="Picazo A."/>
            <person name="Camacho A."/>
            <person name="Callieri C."/>
            <person name="Rosselli R."/>
            <person name="Roda-Garcia J.J."/>
            <person name="Coutinho F.H."/>
            <person name="Rodriguez-Valera F."/>
        </authorList>
    </citation>
    <scope>NUCLEOTIDE SEQUENCE [LARGE SCALE GENOMIC DNA]</scope>
    <source>
        <strain evidence="6 7">Tous</strain>
    </source>
</reference>
<evidence type="ECO:0000313" key="7">
    <source>
        <dbReference type="Proteomes" id="UP000243002"/>
    </source>
</evidence>
<dbReference type="CDD" id="cd02440">
    <property type="entry name" value="AdoMet_MTases"/>
    <property type="match status" value="1"/>
</dbReference>
<keyword evidence="4" id="KW-0949">S-adenosyl-L-methionine</keyword>
<dbReference type="InterPro" id="IPR029063">
    <property type="entry name" value="SAM-dependent_MTases_sf"/>
</dbReference>
<dbReference type="InterPro" id="IPR050723">
    <property type="entry name" value="CFA/CMAS"/>
</dbReference>
<dbReference type="SUPFAM" id="SSF53335">
    <property type="entry name" value="S-adenosyl-L-methionine-dependent methyltransferases"/>
    <property type="match status" value="1"/>
</dbReference>
<dbReference type="Gene3D" id="3.40.50.150">
    <property type="entry name" value="Vaccinia Virus protein VP39"/>
    <property type="match status" value="1"/>
</dbReference>
<evidence type="ECO:0000256" key="5">
    <source>
        <dbReference type="ARBA" id="ARBA00023098"/>
    </source>
</evidence>
<gene>
    <name evidence="6" type="ORF">C7K55_06185</name>
</gene>
<dbReference type="GO" id="GO:0008168">
    <property type="term" value="F:methyltransferase activity"/>
    <property type="evidence" value="ECO:0007669"/>
    <property type="project" value="UniProtKB-KW"/>
</dbReference>